<dbReference type="InterPro" id="IPR034660">
    <property type="entry name" value="DinB/YfiT-like"/>
</dbReference>
<dbReference type="RefSeq" id="WP_345252653.1">
    <property type="nucleotide sequence ID" value="NZ_BAABGY010000001.1"/>
</dbReference>
<feature type="domain" description="DinB-like" evidence="1">
    <location>
        <begin position="38"/>
        <end position="138"/>
    </location>
</feature>
<evidence type="ECO:0000313" key="2">
    <source>
        <dbReference type="EMBL" id="GAA4317632.1"/>
    </source>
</evidence>
<dbReference type="Gene3D" id="1.20.120.450">
    <property type="entry name" value="dinb family like domain"/>
    <property type="match status" value="1"/>
</dbReference>
<organism evidence="2 3">
    <name type="scientific">Flaviaesturariibacter amylovorans</name>
    <dbReference type="NCBI Taxonomy" id="1084520"/>
    <lineage>
        <taxon>Bacteria</taxon>
        <taxon>Pseudomonadati</taxon>
        <taxon>Bacteroidota</taxon>
        <taxon>Chitinophagia</taxon>
        <taxon>Chitinophagales</taxon>
        <taxon>Chitinophagaceae</taxon>
        <taxon>Flaviaestuariibacter</taxon>
    </lineage>
</organism>
<protein>
    <recommendedName>
        <fullName evidence="1">DinB-like domain-containing protein</fullName>
    </recommendedName>
</protein>
<dbReference type="Proteomes" id="UP001501725">
    <property type="component" value="Unassembled WGS sequence"/>
</dbReference>
<accession>A0ABP8G5D6</accession>
<gene>
    <name evidence="2" type="ORF">GCM10023184_01380</name>
</gene>
<dbReference type="InterPro" id="IPR024775">
    <property type="entry name" value="DinB-like"/>
</dbReference>
<keyword evidence="3" id="KW-1185">Reference proteome</keyword>
<comment type="caution">
    <text evidence="2">The sequence shown here is derived from an EMBL/GenBank/DDBJ whole genome shotgun (WGS) entry which is preliminary data.</text>
</comment>
<evidence type="ECO:0000313" key="3">
    <source>
        <dbReference type="Proteomes" id="UP001501725"/>
    </source>
</evidence>
<dbReference type="Pfam" id="PF12867">
    <property type="entry name" value="DinB_2"/>
    <property type="match status" value="1"/>
</dbReference>
<name>A0ABP8G5D6_9BACT</name>
<proteinExistence type="predicted"/>
<reference evidence="3" key="1">
    <citation type="journal article" date="2019" name="Int. J. Syst. Evol. Microbiol.">
        <title>The Global Catalogue of Microorganisms (GCM) 10K type strain sequencing project: providing services to taxonomists for standard genome sequencing and annotation.</title>
        <authorList>
            <consortium name="The Broad Institute Genomics Platform"/>
            <consortium name="The Broad Institute Genome Sequencing Center for Infectious Disease"/>
            <person name="Wu L."/>
            <person name="Ma J."/>
        </authorList>
    </citation>
    <scope>NUCLEOTIDE SEQUENCE [LARGE SCALE GENOMIC DNA]</scope>
    <source>
        <strain evidence="3">JCM 17919</strain>
    </source>
</reference>
<dbReference type="EMBL" id="BAABGY010000001">
    <property type="protein sequence ID" value="GAA4317632.1"/>
    <property type="molecule type" value="Genomic_DNA"/>
</dbReference>
<evidence type="ECO:0000259" key="1">
    <source>
        <dbReference type="Pfam" id="PF12867"/>
    </source>
</evidence>
<sequence>MIDTLKTLFARDLGRLRSEIAAYTQEANLWKVEGVVTNSAGNLCLHLLGNLNTYIGRELGGTGYVRDRALEFAAREVPRADLLNRIDATRQVVTNTLDGLDEAALEREYPELVFDKKTSAGFLLVHLATHLAYHLGQVNYHRRLIDR</sequence>
<dbReference type="SUPFAM" id="SSF109854">
    <property type="entry name" value="DinB/YfiT-like putative metalloenzymes"/>
    <property type="match status" value="1"/>
</dbReference>